<dbReference type="AlphaFoldDB" id="A0A183BX87"/>
<name>A0A183BX87_GLOPA</name>
<sequence>MAAHALQAQLPHLRERQVQIGLLLDSPISNSKQSAAAWRWVSGKLLDDQSSITLCLLKINADAKIDDVDCDLDAGTESNYRFVCERTHQKHIEHESLNNPLWKKLEDILTFFGISGPESDKSLPNRTNGLEEEGYWDKVLATGDAFKRPRNSSTELEINLIAGKKPSGIIVENKMASNAAELADRMPEGKNEKIAHDEQRQNAKTSSAKFKSASAHLKPKNFL</sequence>
<evidence type="ECO:0000313" key="2">
    <source>
        <dbReference type="Proteomes" id="UP000050741"/>
    </source>
</evidence>
<reference evidence="3" key="2">
    <citation type="submission" date="2016-06" db="UniProtKB">
        <authorList>
            <consortium name="WormBaseParasite"/>
        </authorList>
    </citation>
    <scope>IDENTIFICATION</scope>
</reference>
<organism evidence="2 3">
    <name type="scientific">Globodera pallida</name>
    <name type="common">Potato cyst nematode worm</name>
    <name type="synonym">Heterodera pallida</name>
    <dbReference type="NCBI Taxonomy" id="36090"/>
    <lineage>
        <taxon>Eukaryota</taxon>
        <taxon>Metazoa</taxon>
        <taxon>Ecdysozoa</taxon>
        <taxon>Nematoda</taxon>
        <taxon>Chromadorea</taxon>
        <taxon>Rhabditida</taxon>
        <taxon>Tylenchina</taxon>
        <taxon>Tylenchomorpha</taxon>
        <taxon>Tylenchoidea</taxon>
        <taxon>Heteroderidae</taxon>
        <taxon>Heteroderinae</taxon>
        <taxon>Globodera</taxon>
    </lineage>
</organism>
<proteinExistence type="predicted"/>
<accession>A0A183BX87</accession>
<dbReference type="WBParaSite" id="GPLIN_000522600">
    <property type="protein sequence ID" value="GPLIN_000522600"/>
    <property type="gene ID" value="GPLIN_000522600"/>
</dbReference>
<evidence type="ECO:0000313" key="3">
    <source>
        <dbReference type="WBParaSite" id="GPLIN_000522600"/>
    </source>
</evidence>
<feature type="compositionally biased region" description="Basic and acidic residues" evidence="1">
    <location>
        <begin position="182"/>
        <end position="201"/>
    </location>
</feature>
<keyword evidence="2" id="KW-1185">Reference proteome</keyword>
<feature type="compositionally biased region" description="Low complexity" evidence="1">
    <location>
        <begin position="203"/>
        <end position="216"/>
    </location>
</feature>
<dbReference type="Proteomes" id="UP000050741">
    <property type="component" value="Unassembled WGS sequence"/>
</dbReference>
<feature type="region of interest" description="Disordered" evidence="1">
    <location>
        <begin position="181"/>
        <end position="223"/>
    </location>
</feature>
<reference evidence="2" key="1">
    <citation type="submission" date="2014-05" db="EMBL/GenBank/DDBJ databases">
        <title>The genome and life-stage specific transcriptomes of Globodera pallida elucidate key aspects of plant parasitism by a cyst nematode.</title>
        <authorList>
            <person name="Cotton J.A."/>
            <person name="Lilley C.J."/>
            <person name="Jones L.M."/>
            <person name="Kikuchi T."/>
            <person name="Reid A.J."/>
            <person name="Thorpe P."/>
            <person name="Tsai I.J."/>
            <person name="Beasley H."/>
            <person name="Blok V."/>
            <person name="Cock P.J.A."/>
            <person name="Van den Akker S.E."/>
            <person name="Holroyd N."/>
            <person name="Hunt M."/>
            <person name="Mantelin S."/>
            <person name="Naghra H."/>
            <person name="Pain A."/>
            <person name="Palomares-Rius J.E."/>
            <person name="Zarowiecki M."/>
            <person name="Berriman M."/>
            <person name="Jones J.T."/>
            <person name="Urwin P.E."/>
        </authorList>
    </citation>
    <scope>NUCLEOTIDE SEQUENCE [LARGE SCALE GENOMIC DNA]</scope>
    <source>
        <strain evidence="2">Lindley</strain>
    </source>
</reference>
<evidence type="ECO:0000256" key="1">
    <source>
        <dbReference type="SAM" id="MobiDB-lite"/>
    </source>
</evidence>
<protein>
    <submittedName>
        <fullName evidence="3">C2 domain-containing protein</fullName>
    </submittedName>
</protein>